<dbReference type="RefSeq" id="WP_229804149.1">
    <property type="nucleotide sequence ID" value="NZ_BMXD01000002.1"/>
</dbReference>
<protein>
    <submittedName>
        <fullName evidence="1">Uncharacterized protein</fullName>
    </submittedName>
</protein>
<name>A0ABV7M2U3_9GAMM</name>
<accession>A0ABV7M2U3</accession>
<organism evidence="1 2">
    <name type="scientific">Modicisalibacter luteus</name>
    <dbReference type="NCBI Taxonomy" id="453962"/>
    <lineage>
        <taxon>Bacteria</taxon>
        <taxon>Pseudomonadati</taxon>
        <taxon>Pseudomonadota</taxon>
        <taxon>Gammaproteobacteria</taxon>
        <taxon>Oceanospirillales</taxon>
        <taxon>Halomonadaceae</taxon>
        <taxon>Modicisalibacter</taxon>
    </lineage>
</organism>
<keyword evidence="2" id="KW-1185">Reference proteome</keyword>
<dbReference type="Proteomes" id="UP001595640">
    <property type="component" value="Unassembled WGS sequence"/>
</dbReference>
<dbReference type="EMBL" id="JBHRUH010000015">
    <property type="protein sequence ID" value="MFC3292597.1"/>
    <property type="molecule type" value="Genomic_DNA"/>
</dbReference>
<proteinExistence type="predicted"/>
<evidence type="ECO:0000313" key="2">
    <source>
        <dbReference type="Proteomes" id="UP001595640"/>
    </source>
</evidence>
<sequence length="58" mass="6524">MDSFWLIEADSDAKTIRDELHVHLEGGDVLFVAQVSKDWAGAGTQCEQWLNASNRKYA</sequence>
<gene>
    <name evidence="1" type="ORF">ACFOEI_11005</name>
</gene>
<evidence type="ECO:0000313" key="1">
    <source>
        <dbReference type="EMBL" id="MFC3292597.1"/>
    </source>
</evidence>
<comment type="caution">
    <text evidence="1">The sequence shown here is derived from an EMBL/GenBank/DDBJ whole genome shotgun (WGS) entry which is preliminary data.</text>
</comment>
<reference evidence="2" key="1">
    <citation type="journal article" date="2019" name="Int. J. Syst. Evol. Microbiol.">
        <title>The Global Catalogue of Microorganisms (GCM) 10K type strain sequencing project: providing services to taxonomists for standard genome sequencing and annotation.</title>
        <authorList>
            <consortium name="The Broad Institute Genomics Platform"/>
            <consortium name="The Broad Institute Genome Sequencing Center for Infectious Disease"/>
            <person name="Wu L."/>
            <person name="Ma J."/>
        </authorList>
    </citation>
    <scope>NUCLEOTIDE SEQUENCE [LARGE SCALE GENOMIC DNA]</scope>
    <source>
        <strain evidence="2">KCTC 12847</strain>
    </source>
</reference>